<dbReference type="AlphaFoldDB" id="A0A1C3NEA8"/>
<evidence type="ECO:0000313" key="2">
    <source>
        <dbReference type="Proteomes" id="UP000199393"/>
    </source>
</evidence>
<sequence length="248" mass="27406">MNRSHDRQTLEATYDRWVVEAVADGTFANRHYNQWRAWQPAPKPPSCTVLPRDLADAPSWPALILATRDRIAAHVADPAATAEVPVNCVGRARLRWEMRPLEQWLVDQDCHCSDCGQPTIARRYPELVAKLVDPSKASQASSRWVQWNLCTSTVPGHRHTPIGGSAAAVSAGELYCRGCRSLEAFYQQHQPGDAVTARGRDASTALERQVAVELAARYPDLGFRNGLAVVIPQDADYHGLYSIAPDLT</sequence>
<dbReference type="RefSeq" id="WP_091597671.1">
    <property type="nucleotide sequence ID" value="NZ_JBHRWG010000002.1"/>
</dbReference>
<name>A0A1C3NEA8_9ACTN</name>
<organism evidence="1 2">
    <name type="scientific">Micromonospora krabiensis</name>
    <dbReference type="NCBI Taxonomy" id="307121"/>
    <lineage>
        <taxon>Bacteria</taxon>
        <taxon>Bacillati</taxon>
        <taxon>Actinomycetota</taxon>
        <taxon>Actinomycetes</taxon>
        <taxon>Micromonosporales</taxon>
        <taxon>Micromonosporaceae</taxon>
        <taxon>Micromonospora</taxon>
    </lineage>
</organism>
<evidence type="ECO:0000313" key="1">
    <source>
        <dbReference type="EMBL" id="SBV30934.1"/>
    </source>
</evidence>
<protein>
    <submittedName>
        <fullName evidence="1">Uncharacterized protein</fullName>
    </submittedName>
</protein>
<dbReference type="Proteomes" id="UP000199393">
    <property type="component" value="Chromosome I"/>
</dbReference>
<proteinExistence type="predicted"/>
<keyword evidence="2" id="KW-1185">Reference proteome</keyword>
<dbReference type="STRING" id="307121.GA0070620_6541"/>
<gene>
    <name evidence="1" type="ORF">GA0070620_6541</name>
</gene>
<reference evidence="2" key="1">
    <citation type="submission" date="2016-06" db="EMBL/GenBank/DDBJ databases">
        <authorList>
            <person name="Varghese N."/>
        </authorList>
    </citation>
    <scope>NUCLEOTIDE SEQUENCE [LARGE SCALE GENOMIC DNA]</scope>
    <source>
        <strain evidence="2">DSM 45344</strain>
    </source>
</reference>
<dbReference type="EMBL" id="LT598496">
    <property type="protein sequence ID" value="SBV30934.1"/>
    <property type="molecule type" value="Genomic_DNA"/>
</dbReference>
<accession>A0A1C3NEA8</accession>